<dbReference type="PANTHER" id="PTHR30329:SF21">
    <property type="entry name" value="LIPOPROTEIN YIAD-RELATED"/>
    <property type="match status" value="1"/>
</dbReference>
<sequence>MARRRREEEHENHERWLVSYADFMTLLFAFFVVMYAVSRVDNKRIVQATESIRWAMHFSGTGGTGALPLFDGPPSEGGGPALEAGTSMRQEHRGIELLRKRIERRVRPFVMERRPVPVVSVLVEGRRLTVRLAATEFFDPGQAALRPQALALLDAIAVEIVPLERPLRVEGHTDETPVGSGGRWMSNWELSATRAATVVGYLEQAHAARPALLAAVGLGSAHPLSTDATPEAHERNRRVELVLELDPHDELLGASAAER</sequence>
<evidence type="ECO:0000313" key="11">
    <source>
        <dbReference type="Proteomes" id="UP000007089"/>
    </source>
</evidence>
<evidence type="ECO:0000256" key="3">
    <source>
        <dbReference type="ARBA" id="ARBA00022475"/>
    </source>
</evidence>
<keyword evidence="3" id="KW-1003">Cell membrane</keyword>
<dbReference type="InterPro" id="IPR050330">
    <property type="entry name" value="Bact_OuterMem_StrucFunc"/>
</dbReference>
<dbReference type="EMBL" id="CP001359">
    <property type="protein sequence ID" value="ACL65906.1"/>
    <property type="molecule type" value="Genomic_DNA"/>
</dbReference>
<dbReference type="RefSeq" id="WP_012633694.1">
    <property type="nucleotide sequence ID" value="NC_011891.1"/>
</dbReference>
<dbReference type="GO" id="GO:0005886">
    <property type="term" value="C:plasma membrane"/>
    <property type="evidence" value="ECO:0007669"/>
    <property type="project" value="UniProtKB-SubCell"/>
</dbReference>
<feature type="domain" description="OmpA-like" evidence="9">
    <location>
        <begin position="125"/>
        <end position="247"/>
    </location>
</feature>
<dbReference type="CDD" id="cd07185">
    <property type="entry name" value="OmpA_C-like"/>
    <property type="match status" value="1"/>
</dbReference>
<evidence type="ECO:0000256" key="1">
    <source>
        <dbReference type="ARBA" id="ARBA00004162"/>
    </source>
</evidence>
<dbReference type="Pfam" id="PF00691">
    <property type="entry name" value="OmpA"/>
    <property type="match status" value="1"/>
</dbReference>
<evidence type="ECO:0000256" key="7">
    <source>
        <dbReference type="PROSITE-ProRule" id="PRU00473"/>
    </source>
</evidence>
<dbReference type="PROSITE" id="PS51123">
    <property type="entry name" value="OMPA_2"/>
    <property type="match status" value="1"/>
</dbReference>
<comment type="similarity">
    <text evidence="2">Belongs to the MotB family.</text>
</comment>
<comment type="subcellular location">
    <subcellularLocation>
        <location evidence="1">Cell membrane</location>
        <topology evidence="1">Single-pass membrane protein</topology>
    </subcellularLocation>
</comment>
<evidence type="ECO:0000313" key="10">
    <source>
        <dbReference type="EMBL" id="ACL65906.1"/>
    </source>
</evidence>
<accession>B8JCG6</accession>
<dbReference type="KEGG" id="acp:A2cp1_2569"/>
<evidence type="ECO:0000256" key="2">
    <source>
        <dbReference type="ARBA" id="ARBA00008914"/>
    </source>
</evidence>
<evidence type="ECO:0000259" key="9">
    <source>
        <dbReference type="PROSITE" id="PS51123"/>
    </source>
</evidence>
<dbReference type="HOGENOM" id="CLU_016890_0_0_7"/>
<organism evidence="10 11">
    <name type="scientific">Anaeromyxobacter dehalogenans (strain ATCC BAA-258 / DSM 21875 / 2CP-1)</name>
    <dbReference type="NCBI Taxonomy" id="455488"/>
    <lineage>
        <taxon>Bacteria</taxon>
        <taxon>Pseudomonadati</taxon>
        <taxon>Myxococcota</taxon>
        <taxon>Myxococcia</taxon>
        <taxon>Myxococcales</taxon>
        <taxon>Cystobacterineae</taxon>
        <taxon>Anaeromyxobacteraceae</taxon>
        <taxon>Anaeromyxobacter</taxon>
    </lineage>
</organism>
<evidence type="ECO:0000256" key="6">
    <source>
        <dbReference type="ARBA" id="ARBA00023136"/>
    </source>
</evidence>
<proteinExistence type="inferred from homology"/>
<dbReference type="Proteomes" id="UP000007089">
    <property type="component" value="Chromosome"/>
</dbReference>
<dbReference type="Gene3D" id="3.30.1330.60">
    <property type="entry name" value="OmpA-like domain"/>
    <property type="match status" value="1"/>
</dbReference>
<name>B8JCG6_ANAD2</name>
<dbReference type="PANTHER" id="PTHR30329">
    <property type="entry name" value="STATOR ELEMENT OF FLAGELLAR MOTOR COMPLEX"/>
    <property type="match status" value="1"/>
</dbReference>
<keyword evidence="5 8" id="KW-1133">Transmembrane helix</keyword>
<evidence type="ECO:0000256" key="4">
    <source>
        <dbReference type="ARBA" id="ARBA00022692"/>
    </source>
</evidence>
<dbReference type="InterPro" id="IPR036737">
    <property type="entry name" value="OmpA-like_sf"/>
</dbReference>
<dbReference type="Pfam" id="PF13677">
    <property type="entry name" value="MotB_plug"/>
    <property type="match status" value="1"/>
</dbReference>
<gene>
    <name evidence="10" type="ordered locus">A2cp1_2569</name>
</gene>
<evidence type="ECO:0000256" key="5">
    <source>
        <dbReference type="ARBA" id="ARBA00022989"/>
    </source>
</evidence>
<keyword evidence="11" id="KW-1185">Reference proteome</keyword>
<keyword evidence="6 7" id="KW-0472">Membrane</keyword>
<dbReference type="InterPro" id="IPR006665">
    <property type="entry name" value="OmpA-like"/>
</dbReference>
<feature type="transmembrane region" description="Helical" evidence="8">
    <location>
        <begin position="20"/>
        <end position="37"/>
    </location>
</feature>
<dbReference type="SUPFAM" id="SSF103088">
    <property type="entry name" value="OmpA-like"/>
    <property type="match status" value="1"/>
</dbReference>
<protein>
    <submittedName>
        <fullName evidence="10">OmpA/MotB domain protein</fullName>
    </submittedName>
</protein>
<keyword evidence="4 8" id="KW-0812">Transmembrane</keyword>
<dbReference type="AlphaFoldDB" id="B8JCG6"/>
<reference evidence="10" key="1">
    <citation type="submission" date="2009-01" db="EMBL/GenBank/DDBJ databases">
        <title>Complete sequence of Anaeromyxobacter dehalogenans 2CP-1.</title>
        <authorList>
            <consortium name="US DOE Joint Genome Institute"/>
            <person name="Lucas S."/>
            <person name="Copeland A."/>
            <person name="Lapidus A."/>
            <person name="Glavina del Rio T."/>
            <person name="Dalin E."/>
            <person name="Tice H."/>
            <person name="Bruce D."/>
            <person name="Goodwin L."/>
            <person name="Pitluck S."/>
            <person name="Saunders E."/>
            <person name="Brettin T."/>
            <person name="Detter J.C."/>
            <person name="Han C."/>
            <person name="Larimer F."/>
            <person name="Land M."/>
            <person name="Hauser L."/>
            <person name="Kyrpides N."/>
            <person name="Ovchinnikova G."/>
            <person name="Beliaev A.S."/>
            <person name="Richardson P."/>
        </authorList>
    </citation>
    <scope>NUCLEOTIDE SEQUENCE</scope>
    <source>
        <strain evidence="10">2CP-1</strain>
    </source>
</reference>
<evidence type="ECO:0000256" key="8">
    <source>
        <dbReference type="SAM" id="Phobius"/>
    </source>
</evidence>
<dbReference type="InterPro" id="IPR025713">
    <property type="entry name" value="MotB-like_N_dom"/>
</dbReference>